<dbReference type="GO" id="GO:0017108">
    <property type="term" value="F:5'-flap endonuclease activity"/>
    <property type="evidence" value="ECO:0007669"/>
    <property type="project" value="TreeGrafter"/>
</dbReference>
<keyword evidence="2" id="KW-0378">Hydrolase</keyword>
<dbReference type="GO" id="GO:0046872">
    <property type="term" value="F:metal ion binding"/>
    <property type="evidence" value="ECO:0007669"/>
    <property type="project" value="UniProtKB-KW"/>
</dbReference>
<dbReference type="Pfam" id="PF00867">
    <property type="entry name" value="XPG_I"/>
    <property type="match status" value="1"/>
</dbReference>
<keyword evidence="1" id="KW-0479">Metal-binding</keyword>
<dbReference type="InterPro" id="IPR008918">
    <property type="entry name" value="HhH2"/>
</dbReference>
<proteinExistence type="predicted"/>
<dbReference type="SMART" id="SM00484">
    <property type="entry name" value="XPGI"/>
    <property type="match status" value="1"/>
</dbReference>
<evidence type="ECO:0000313" key="7">
    <source>
        <dbReference type="Proteomes" id="UP001385951"/>
    </source>
</evidence>
<dbReference type="InterPro" id="IPR006084">
    <property type="entry name" value="XPG/Rad2"/>
</dbReference>
<accession>A0AAW0FAQ1</accession>
<reference evidence="6 7" key="1">
    <citation type="submission" date="2022-09" db="EMBL/GenBank/DDBJ databases">
        <authorList>
            <person name="Palmer J.M."/>
        </authorList>
    </citation>
    <scope>NUCLEOTIDE SEQUENCE [LARGE SCALE GENOMIC DNA]</scope>
    <source>
        <strain evidence="6 7">DSM 7382</strain>
    </source>
</reference>
<dbReference type="GO" id="GO:0006281">
    <property type="term" value="P:DNA repair"/>
    <property type="evidence" value="ECO:0007669"/>
    <property type="project" value="UniProtKB-ARBA"/>
</dbReference>
<dbReference type="GO" id="GO:0005737">
    <property type="term" value="C:cytoplasm"/>
    <property type="evidence" value="ECO:0007669"/>
    <property type="project" value="TreeGrafter"/>
</dbReference>
<dbReference type="Proteomes" id="UP001385951">
    <property type="component" value="Unassembled WGS sequence"/>
</dbReference>
<comment type="caution">
    <text evidence="6">The sequence shown here is derived from an EMBL/GenBank/DDBJ whole genome shotgun (WGS) entry which is preliminary data.</text>
</comment>
<dbReference type="PANTHER" id="PTHR11081:SF9">
    <property type="entry name" value="FLAP ENDONUCLEASE 1"/>
    <property type="match status" value="1"/>
</dbReference>
<protein>
    <recommendedName>
        <fullName evidence="5">XPG-I domain-containing protein</fullName>
    </recommendedName>
</protein>
<dbReference type="EMBL" id="JASBNA010000104">
    <property type="protein sequence ID" value="KAK7676792.1"/>
    <property type="molecule type" value="Genomic_DNA"/>
</dbReference>
<keyword evidence="2" id="KW-0255">Endonuclease</keyword>
<feature type="domain" description="XPG-I" evidence="5">
    <location>
        <begin position="70"/>
        <end position="137"/>
    </location>
</feature>
<dbReference type="GO" id="GO:0008409">
    <property type="term" value="F:5'-3' exonuclease activity"/>
    <property type="evidence" value="ECO:0007669"/>
    <property type="project" value="TreeGrafter"/>
</dbReference>
<feature type="compositionally biased region" description="Polar residues" evidence="4">
    <location>
        <begin position="1"/>
        <end position="10"/>
    </location>
</feature>
<gene>
    <name evidence="6" type="ORF">QCA50_020260</name>
</gene>
<feature type="region of interest" description="Disordered" evidence="4">
    <location>
        <begin position="1"/>
        <end position="30"/>
    </location>
</feature>
<dbReference type="InterPro" id="IPR029060">
    <property type="entry name" value="PIN-like_dom_sf"/>
</dbReference>
<evidence type="ECO:0000259" key="5">
    <source>
        <dbReference type="SMART" id="SM00484"/>
    </source>
</evidence>
<evidence type="ECO:0000256" key="1">
    <source>
        <dbReference type="ARBA" id="ARBA00022723"/>
    </source>
</evidence>
<dbReference type="SUPFAM" id="SSF47807">
    <property type="entry name" value="5' to 3' exonuclease, C-terminal subdomain"/>
    <property type="match status" value="1"/>
</dbReference>
<dbReference type="GO" id="GO:0003677">
    <property type="term" value="F:DNA binding"/>
    <property type="evidence" value="ECO:0007669"/>
    <property type="project" value="InterPro"/>
</dbReference>
<organism evidence="6 7">
    <name type="scientific">Cerrena zonata</name>
    <dbReference type="NCBI Taxonomy" id="2478898"/>
    <lineage>
        <taxon>Eukaryota</taxon>
        <taxon>Fungi</taxon>
        <taxon>Dikarya</taxon>
        <taxon>Basidiomycota</taxon>
        <taxon>Agaricomycotina</taxon>
        <taxon>Agaricomycetes</taxon>
        <taxon>Polyporales</taxon>
        <taxon>Cerrenaceae</taxon>
        <taxon>Cerrena</taxon>
    </lineage>
</organism>
<dbReference type="Gene3D" id="1.10.150.20">
    <property type="entry name" value="5' to 3' exonuclease, C-terminal subdomain"/>
    <property type="match status" value="1"/>
</dbReference>
<name>A0AAW0FAQ1_9APHY</name>
<keyword evidence="7" id="KW-1185">Reference proteome</keyword>
<dbReference type="Gene3D" id="3.40.50.1010">
    <property type="entry name" value="5'-nuclease"/>
    <property type="match status" value="1"/>
</dbReference>
<keyword evidence="3" id="KW-0460">Magnesium</keyword>
<dbReference type="InterPro" id="IPR036279">
    <property type="entry name" value="5-3_exonuclease_C_sf"/>
</dbReference>
<evidence type="ECO:0000256" key="3">
    <source>
        <dbReference type="ARBA" id="ARBA00022842"/>
    </source>
</evidence>
<dbReference type="PANTHER" id="PTHR11081">
    <property type="entry name" value="FLAP ENDONUCLEASE FAMILY MEMBER"/>
    <property type="match status" value="1"/>
</dbReference>
<evidence type="ECO:0000256" key="2">
    <source>
        <dbReference type="ARBA" id="ARBA00022759"/>
    </source>
</evidence>
<dbReference type="CDD" id="cd09897">
    <property type="entry name" value="H3TH_FEN1-XPG-like"/>
    <property type="match status" value="1"/>
</dbReference>
<dbReference type="SMART" id="SM00279">
    <property type="entry name" value="HhH2"/>
    <property type="match status" value="1"/>
</dbReference>
<dbReference type="SUPFAM" id="SSF88723">
    <property type="entry name" value="PIN domain-like"/>
    <property type="match status" value="1"/>
</dbReference>
<dbReference type="AlphaFoldDB" id="A0AAW0FAQ1"/>
<sequence>MSKTQNQLTNEEGLFWDHLTDTGGEGPTSESMHAIVTTLAQKSAAMSESYKRRTQLPNTQTYRESKAIIQAMGVPCIETDGPYEAEALASSIVLNGLADYVGSEDTDVLVYEAPMLRNVANRGTPLGYVDFALLLGTDFSRRIKNVGPARALKFIRDHGSIERVLETEAQYPPRIPIPTYLEQIVLARSVFDTLPPIPNPSTLMQGEYDEEKVMSVLREYGLHWAAEEDWDYQNALAGNFFADNPRSD</sequence>
<dbReference type="InterPro" id="IPR006086">
    <property type="entry name" value="XPG-I_dom"/>
</dbReference>
<evidence type="ECO:0000256" key="4">
    <source>
        <dbReference type="SAM" id="MobiDB-lite"/>
    </source>
</evidence>
<dbReference type="GO" id="GO:0005634">
    <property type="term" value="C:nucleus"/>
    <property type="evidence" value="ECO:0007669"/>
    <property type="project" value="TreeGrafter"/>
</dbReference>
<evidence type="ECO:0000313" key="6">
    <source>
        <dbReference type="EMBL" id="KAK7676792.1"/>
    </source>
</evidence>
<keyword evidence="2" id="KW-0540">Nuclease</keyword>